<protein>
    <submittedName>
        <fullName evidence="3">Uncharacterized protein</fullName>
    </submittedName>
</protein>
<evidence type="ECO:0000313" key="3">
    <source>
        <dbReference type="EMBL" id="KAF2843284.1"/>
    </source>
</evidence>
<sequence length="263" mass="29914">MRLPDRNSPLATLQTLHIARCSTNVDLVCNLLEDCVKLQYLTLYKVHRTHSMDKSRNLDMSISSLGDNLRSLACVLSTVSILRSSLKGFKMLFSVTIDECTREINMKAVSQEDLYFLFGHVSMLPTLKVTELLPQLQIVRLYIKGSITETKYAHTVWTLVEDIKEISQVFLDAATSQVMRATWTIYIVSTPIIILVYLGALTTRVTQKIWMIQTVQTVRTDQRTQKIQTIQRPEGLAYLDDLDDSSSDYSQDSNDFDDSSSDD</sequence>
<organism evidence="3 4">
    <name type="scientific">Patellaria atrata CBS 101060</name>
    <dbReference type="NCBI Taxonomy" id="1346257"/>
    <lineage>
        <taxon>Eukaryota</taxon>
        <taxon>Fungi</taxon>
        <taxon>Dikarya</taxon>
        <taxon>Ascomycota</taxon>
        <taxon>Pezizomycotina</taxon>
        <taxon>Dothideomycetes</taxon>
        <taxon>Dothideomycetes incertae sedis</taxon>
        <taxon>Patellariales</taxon>
        <taxon>Patellariaceae</taxon>
        <taxon>Patellaria</taxon>
    </lineage>
</organism>
<dbReference type="EMBL" id="MU006089">
    <property type="protein sequence ID" value="KAF2843284.1"/>
    <property type="molecule type" value="Genomic_DNA"/>
</dbReference>
<proteinExistence type="predicted"/>
<reference evidence="3" key="1">
    <citation type="journal article" date="2020" name="Stud. Mycol.">
        <title>101 Dothideomycetes genomes: a test case for predicting lifestyles and emergence of pathogens.</title>
        <authorList>
            <person name="Haridas S."/>
            <person name="Albert R."/>
            <person name="Binder M."/>
            <person name="Bloem J."/>
            <person name="Labutti K."/>
            <person name="Salamov A."/>
            <person name="Andreopoulos B."/>
            <person name="Baker S."/>
            <person name="Barry K."/>
            <person name="Bills G."/>
            <person name="Bluhm B."/>
            <person name="Cannon C."/>
            <person name="Castanera R."/>
            <person name="Culley D."/>
            <person name="Daum C."/>
            <person name="Ezra D."/>
            <person name="Gonzalez J."/>
            <person name="Henrissat B."/>
            <person name="Kuo A."/>
            <person name="Liang C."/>
            <person name="Lipzen A."/>
            <person name="Lutzoni F."/>
            <person name="Magnuson J."/>
            <person name="Mondo S."/>
            <person name="Nolan M."/>
            <person name="Ohm R."/>
            <person name="Pangilinan J."/>
            <person name="Park H.-J."/>
            <person name="Ramirez L."/>
            <person name="Alfaro M."/>
            <person name="Sun H."/>
            <person name="Tritt A."/>
            <person name="Yoshinaga Y."/>
            <person name="Zwiers L.-H."/>
            <person name="Turgeon B."/>
            <person name="Goodwin S."/>
            <person name="Spatafora J."/>
            <person name="Crous P."/>
            <person name="Grigoriev I."/>
        </authorList>
    </citation>
    <scope>NUCLEOTIDE SEQUENCE</scope>
    <source>
        <strain evidence="3">CBS 101060</strain>
    </source>
</reference>
<accession>A0A9P4VX04</accession>
<keyword evidence="4" id="KW-1185">Reference proteome</keyword>
<name>A0A9P4VX04_9PEZI</name>
<keyword evidence="2" id="KW-0472">Membrane</keyword>
<keyword evidence="2" id="KW-1133">Transmembrane helix</keyword>
<feature type="compositionally biased region" description="Acidic residues" evidence="1">
    <location>
        <begin position="254"/>
        <end position="263"/>
    </location>
</feature>
<evidence type="ECO:0000256" key="2">
    <source>
        <dbReference type="SAM" id="Phobius"/>
    </source>
</evidence>
<feature type="transmembrane region" description="Helical" evidence="2">
    <location>
        <begin position="183"/>
        <end position="201"/>
    </location>
</feature>
<dbReference type="Proteomes" id="UP000799429">
    <property type="component" value="Unassembled WGS sequence"/>
</dbReference>
<comment type="caution">
    <text evidence="3">The sequence shown here is derived from an EMBL/GenBank/DDBJ whole genome shotgun (WGS) entry which is preliminary data.</text>
</comment>
<keyword evidence="2" id="KW-0812">Transmembrane</keyword>
<feature type="region of interest" description="Disordered" evidence="1">
    <location>
        <begin position="240"/>
        <end position="263"/>
    </location>
</feature>
<evidence type="ECO:0000256" key="1">
    <source>
        <dbReference type="SAM" id="MobiDB-lite"/>
    </source>
</evidence>
<evidence type="ECO:0000313" key="4">
    <source>
        <dbReference type="Proteomes" id="UP000799429"/>
    </source>
</evidence>
<dbReference type="AlphaFoldDB" id="A0A9P4VX04"/>
<gene>
    <name evidence="3" type="ORF">M501DRAFT_985406</name>
</gene>